<keyword evidence="4" id="KW-1133">Transmembrane helix</keyword>
<proteinExistence type="predicted"/>
<evidence type="ECO:0000313" key="6">
    <source>
        <dbReference type="Proteomes" id="UP000190198"/>
    </source>
</evidence>
<gene>
    <name evidence="5" type="ORF">BOW52_08320</name>
</gene>
<accession>A0A1T2L0D7</accession>
<feature type="transmembrane region" description="Helical" evidence="4">
    <location>
        <begin position="95"/>
        <end position="112"/>
    </location>
</feature>
<keyword evidence="4" id="KW-0472">Membrane</keyword>
<evidence type="ECO:0000313" key="5">
    <source>
        <dbReference type="EMBL" id="OOZ38565.1"/>
    </source>
</evidence>
<keyword evidence="4" id="KW-0812">Transmembrane</keyword>
<evidence type="ECO:0000256" key="2">
    <source>
        <dbReference type="ARBA" id="ARBA00022803"/>
    </source>
</evidence>
<feature type="transmembrane region" description="Helical" evidence="4">
    <location>
        <begin position="56"/>
        <end position="75"/>
    </location>
</feature>
<evidence type="ECO:0000256" key="4">
    <source>
        <dbReference type="SAM" id="Phobius"/>
    </source>
</evidence>
<organism evidence="5 6">
    <name type="scientific">Solemya elarraichensis gill symbiont</name>
    <dbReference type="NCBI Taxonomy" id="1918949"/>
    <lineage>
        <taxon>Bacteria</taxon>
        <taxon>Pseudomonadati</taxon>
        <taxon>Pseudomonadota</taxon>
        <taxon>Gammaproteobacteria</taxon>
        <taxon>sulfur-oxidizing symbionts</taxon>
    </lineage>
</organism>
<protein>
    <submittedName>
        <fullName evidence="5">Uncharacterized protein</fullName>
    </submittedName>
</protein>
<dbReference type="SMART" id="SM00028">
    <property type="entry name" value="TPR"/>
    <property type="match status" value="4"/>
</dbReference>
<dbReference type="PROSITE" id="PS50293">
    <property type="entry name" value="TPR_REGION"/>
    <property type="match status" value="1"/>
</dbReference>
<feature type="repeat" description="TPR" evidence="3">
    <location>
        <begin position="276"/>
        <end position="309"/>
    </location>
</feature>
<reference evidence="5 6" key="1">
    <citation type="submission" date="2016-11" db="EMBL/GenBank/DDBJ databases">
        <title>Mixed transmission modes and dynamic genome evolution in an obligate animal-bacterial symbiosis.</title>
        <authorList>
            <person name="Russell S.L."/>
            <person name="Corbett-Detig R.B."/>
            <person name="Cavanaugh C.M."/>
        </authorList>
    </citation>
    <scope>NUCLEOTIDE SEQUENCE [LARGE SCALE GENOMIC DNA]</scope>
    <source>
        <strain evidence="5">Sp-SM6</strain>
    </source>
</reference>
<feature type="transmembrane region" description="Helical" evidence="4">
    <location>
        <begin position="20"/>
        <end position="44"/>
    </location>
</feature>
<name>A0A1T2L0D7_9GAMM</name>
<comment type="caution">
    <text evidence="5">The sequence shown here is derived from an EMBL/GenBank/DDBJ whole genome shotgun (WGS) entry which is preliminary data.</text>
</comment>
<sequence>MKMQFPPDAYDEQLKLKPSIGMLLVMLYSIRHVFLIFLAYFPLMRGGGDSTFIKEFMSLQVMAADLPAILLLVTLVMRQPGAHQLWRSIWQHGRLILILTLAIQLIVDILQSGMQIIDRSNQEMVIPVLLYLLLDLYVMLYAVRSNRIRMTFLDFPDEKSHKPTGLLGKEREEYDRKFREIVSKIIASDPDKAEKLTQLLNATTKEAAETWHELAHQAVQDKRYKDAEILMQKTLLFDAENGACYSNLATIQRHLGEAHKSLQSAKKAVKLLPNNADAYFNLALSLAETGNKTAAISSYQSALTLHPQHLYAWKNLGILLRDAGKEESAKQALGNAQVLAQKHLDE</sequence>
<dbReference type="InterPro" id="IPR021318">
    <property type="entry name" value="DUF2919"/>
</dbReference>
<feature type="transmembrane region" description="Helical" evidence="4">
    <location>
        <begin position="124"/>
        <end position="143"/>
    </location>
</feature>
<keyword evidence="2 3" id="KW-0802">TPR repeat</keyword>
<dbReference type="PROSITE" id="PS50005">
    <property type="entry name" value="TPR"/>
    <property type="match status" value="1"/>
</dbReference>
<dbReference type="PANTHER" id="PTHR45586:SF1">
    <property type="entry name" value="LIPOPOLYSACCHARIDE ASSEMBLY PROTEIN B"/>
    <property type="match status" value="1"/>
</dbReference>
<keyword evidence="6" id="KW-1185">Reference proteome</keyword>
<dbReference type="EMBL" id="MPRK01000169">
    <property type="protein sequence ID" value="OOZ38565.1"/>
    <property type="molecule type" value="Genomic_DNA"/>
</dbReference>
<dbReference type="PANTHER" id="PTHR45586">
    <property type="entry name" value="TPR REPEAT-CONTAINING PROTEIN PA4667"/>
    <property type="match status" value="1"/>
</dbReference>
<dbReference type="SUPFAM" id="SSF48452">
    <property type="entry name" value="TPR-like"/>
    <property type="match status" value="1"/>
</dbReference>
<dbReference type="AlphaFoldDB" id="A0A1T2L0D7"/>
<dbReference type="Gene3D" id="1.25.40.10">
    <property type="entry name" value="Tetratricopeptide repeat domain"/>
    <property type="match status" value="1"/>
</dbReference>
<dbReference type="InterPro" id="IPR019734">
    <property type="entry name" value="TPR_rpt"/>
</dbReference>
<dbReference type="InterPro" id="IPR051012">
    <property type="entry name" value="CellSynth/LPSAsmb/PSIAsmb"/>
</dbReference>
<keyword evidence="1" id="KW-0677">Repeat</keyword>
<dbReference type="OrthoDB" id="255821at2"/>
<evidence type="ECO:0000256" key="3">
    <source>
        <dbReference type="PROSITE-ProRule" id="PRU00339"/>
    </source>
</evidence>
<dbReference type="Proteomes" id="UP000190198">
    <property type="component" value="Unassembled WGS sequence"/>
</dbReference>
<dbReference type="Pfam" id="PF13432">
    <property type="entry name" value="TPR_16"/>
    <property type="match status" value="1"/>
</dbReference>
<dbReference type="RefSeq" id="WP_078477279.1">
    <property type="nucleotide sequence ID" value="NZ_MPRK01000169.1"/>
</dbReference>
<dbReference type="Pfam" id="PF11143">
    <property type="entry name" value="DUF2919"/>
    <property type="match status" value="1"/>
</dbReference>
<evidence type="ECO:0000256" key="1">
    <source>
        <dbReference type="ARBA" id="ARBA00022737"/>
    </source>
</evidence>
<dbReference type="InterPro" id="IPR011990">
    <property type="entry name" value="TPR-like_helical_dom_sf"/>
</dbReference>